<dbReference type="EMBL" id="UINC01083912">
    <property type="protein sequence ID" value="SVC30070.1"/>
    <property type="molecule type" value="Genomic_DNA"/>
</dbReference>
<evidence type="ECO:0000313" key="1">
    <source>
        <dbReference type="EMBL" id="SVC30070.1"/>
    </source>
</evidence>
<proteinExistence type="predicted"/>
<gene>
    <name evidence="1" type="ORF">METZ01_LOCUS282924</name>
</gene>
<protein>
    <submittedName>
        <fullName evidence="1">Uncharacterized protein</fullName>
    </submittedName>
</protein>
<dbReference type="AlphaFoldDB" id="A0A382L027"/>
<name>A0A382L027_9ZZZZ</name>
<accession>A0A382L027</accession>
<reference evidence="1" key="1">
    <citation type="submission" date="2018-05" db="EMBL/GenBank/DDBJ databases">
        <authorList>
            <person name="Lanie J.A."/>
            <person name="Ng W.-L."/>
            <person name="Kazmierczak K.M."/>
            <person name="Andrzejewski T.M."/>
            <person name="Davidsen T.M."/>
            <person name="Wayne K.J."/>
            <person name="Tettelin H."/>
            <person name="Glass J.I."/>
            <person name="Rusch D."/>
            <person name="Podicherti R."/>
            <person name="Tsui H.-C.T."/>
            <person name="Winkler M.E."/>
        </authorList>
    </citation>
    <scope>NUCLEOTIDE SEQUENCE</scope>
</reference>
<sequence>MFLFAMVLIFAFYSSIYEGGGEGETVMFYGLERKFFMDPRISLTTLYVVYILVSDTKYRHFVVRGT</sequence>
<organism evidence="1">
    <name type="scientific">marine metagenome</name>
    <dbReference type="NCBI Taxonomy" id="408172"/>
    <lineage>
        <taxon>unclassified sequences</taxon>
        <taxon>metagenomes</taxon>
        <taxon>ecological metagenomes</taxon>
    </lineage>
</organism>